<evidence type="ECO:0000313" key="3">
    <source>
        <dbReference type="Proteomes" id="UP000326759"/>
    </source>
</evidence>
<keyword evidence="1" id="KW-0472">Membrane</keyword>
<sequence>MLTLEKVRARQFSRAWGFIQGGTALPILFGVPITGYINSSSPKNGYFFSSVLTIIGGSALFLLNVFRKQINTPPEATVSFTTVDPHLPPEAPPFPVPLENGANGGEGAASCRNQLPLSVPIPSHAMGPVPYRDPICTCGIDPCGTVPHHMPPSGPIPNMEPRRCPPPKGWNKNISFASSVDVVEPRHDVTSCMSEEALFDRYYDYMGDCTSACNNKLDNFFAFSDFERVCGSSLDGSEMAKDDRWRQRVYSPCQQRTFPGRRLKESSGVSFSEPEGLARLGQYPNFGNFSYIYPPTYGPNPSDFHIPPVPRPPCLRGSLPRPRRSVTLVEEITTSV</sequence>
<keyword evidence="3" id="KW-1185">Reference proteome</keyword>
<dbReference type="OrthoDB" id="6367106at2759"/>
<organism evidence="2 3">
    <name type="scientific">Armadillidium nasatum</name>
    <dbReference type="NCBI Taxonomy" id="96803"/>
    <lineage>
        <taxon>Eukaryota</taxon>
        <taxon>Metazoa</taxon>
        <taxon>Ecdysozoa</taxon>
        <taxon>Arthropoda</taxon>
        <taxon>Crustacea</taxon>
        <taxon>Multicrustacea</taxon>
        <taxon>Malacostraca</taxon>
        <taxon>Eumalacostraca</taxon>
        <taxon>Peracarida</taxon>
        <taxon>Isopoda</taxon>
        <taxon>Oniscidea</taxon>
        <taxon>Crinocheta</taxon>
        <taxon>Armadillidiidae</taxon>
        <taxon>Armadillidium</taxon>
    </lineage>
</organism>
<comment type="caution">
    <text evidence="2">The sequence shown here is derived from an EMBL/GenBank/DDBJ whole genome shotgun (WGS) entry which is preliminary data.</text>
</comment>
<keyword evidence="1" id="KW-1133">Transmembrane helix</keyword>
<dbReference type="EMBL" id="SEYY01002360">
    <property type="protein sequence ID" value="KAB7504787.1"/>
    <property type="molecule type" value="Genomic_DNA"/>
</dbReference>
<name>A0A5N5TEX7_9CRUS</name>
<feature type="transmembrane region" description="Helical" evidence="1">
    <location>
        <begin position="12"/>
        <end position="33"/>
    </location>
</feature>
<feature type="transmembrane region" description="Helical" evidence="1">
    <location>
        <begin position="45"/>
        <end position="66"/>
    </location>
</feature>
<evidence type="ECO:0000313" key="2">
    <source>
        <dbReference type="EMBL" id="KAB7504787.1"/>
    </source>
</evidence>
<dbReference type="AlphaFoldDB" id="A0A5N5TEX7"/>
<proteinExistence type="predicted"/>
<dbReference type="Proteomes" id="UP000326759">
    <property type="component" value="Unassembled WGS sequence"/>
</dbReference>
<keyword evidence="1" id="KW-0812">Transmembrane</keyword>
<protein>
    <submittedName>
        <fullName evidence="2">Uncharacterized protein</fullName>
    </submittedName>
</protein>
<gene>
    <name evidence="2" type="ORF">Anas_11250</name>
</gene>
<reference evidence="2 3" key="1">
    <citation type="journal article" date="2019" name="PLoS Biol.">
        <title>Sex chromosomes control vertical transmission of feminizing Wolbachia symbionts in an isopod.</title>
        <authorList>
            <person name="Becking T."/>
            <person name="Chebbi M.A."/>
            <person name="Giraud I."/>
            <person name="Moumen B."/>
            <person name="Laverre T."/>
            <person name="Caubet Y."/>
            <person name="Peccoud J."/>
            <person name="Gilbert C."/>
            <person name="Cordaux R."/>
        </authorList>
    </citation>
    <scope>NUCLEOTIDE SEQUENCE [LARGE SCALE GENOMIC DNA]</scope>
    <source>
        <strain evidence="2">ANa2</strain>
        <tissue evidence="2">Whole body excluding digestive tract and cuticle</tissue>
    </source>
</reference>
<evidence type="ECO:0000256" key="1">
    <source>
        <dbReference type="SAM" id="Phobius"/>
    </source>
</evidence>
<accession>A0A5N5TEX7</accession>